<sequence>MVTCVVLIILFSMFWEAFAGFSRIDELLSGPDLTIKELLDDDDLLQKCREKDQRLIDFLSRPDNLDYLLDLVSHTPVSNVFDHNLYRYPSLACEILTNDIDEILDGIIESQSIIDKPVENSFYHDHHHHHLNHNNNTDGDDTGNNIMESTGISSSSPSPSSSVVFHESDKSATNMSVISNHDDDSVNNSAMELCNLTPTDNNNYNDTTNNSSNNEVNNLSTSMSIIDESSLNNSSSSYSSSTANTIVNNMEDKSINNTLDHHVNTLNSSTDILSSSTVFNNGEMKTSPPPSTTKTMDIAATTSRIRRPRLDKLIQFFSSNQSVNPLSASFVSRVLIHLTLYRGSVVIPYLRSSQDFLNKVFSCLESCAVADLIIQLAQQETKQQCLVFEWFKTDRVVERLVEKFDPIYSFEMHESAAHCLIELITVLRNYLINNPLNTTDGVNFSLGPNNATNGGDGGSSDDLSAADSTTPKTTNNPNYLNTTQSTSSISGFPVNNSSISHLLDDYIDDDDATYKAAENLLNILESEKTMSMLLNRILSNEEQIVTSSIVVNCVNVFMAVMDKRKPESGFPVGGGAGESTETGSLIGYGIPGPKNDISCTNNKTINNTSNDSALLMTNGDDAVGGGGNKSSNDCDTSSINNRQQQQQQQQSVHDMNSLPIDKQHISKACENLSKACLSCLSELHKLLKTFHPQFYNTVSTTNGILNPPLGRCRLAVVQLIAALTSLPMNLQLIKAIVANGFVKTLMELFEQYPSNTFLHHSVVDVLTSLFKHSGITNTMKTPTTTTTSTSGGNGNANDTFNPNFSTSKKTNQIDDNQSPSSTTPDLSSSSSSVDSGVTITAADSSTDTAKVTAATVVMNTTHFDEFNSILINLIKDHHLIDWCLRLSPLPGKNDRPDVPYSPNSSLVRLSKAKPKPGYAGHIWQIANLIDSAMNNSNNGSRGEFVKSIFEDLDSKVKDAWSEFVKEDLSVINSMQVVEDLSESTTISQEGGLLRLITQYNLNKLLSNSSDLLSLAAGGLNLSKTPFVLAPISSLNLMQHKLSDLNGAIRGGSNSSSRANSTEGLTLQVSTGVENNGDNDADDDDIIDEGDDQQQKHRQLDNQSPFTLLPIQPSSDILISGRNNVSGRVGGGGGISSCSLSDLWLDPDDMEVDDGDDREQHGKSDQQTPSTLHRFTSKSFRQINLCVKNDDNVDDDDEVAMGNDDETTSKVNHHRSLRHRSSSNSSGSNPMSDDDDDGDDEGCEEAKTHNVEDEGEGEGVDDVDDEDDDDDEEEDLKSPIQIKQQHSSKLTNSYAPAGGLLFKSNPLLKGNEEFCEFDILRKPIEELKISESIKQIYNTKIDNPWSNEANQSTGTNDEWADFKKASTLSSMTTSHQLDSNESSFKWADFDNISSDNKNNNDNNNNSEVVYPGTLNGITGSESTTGSTNTVNTTTTTTPIVTPSKDTTTNIVSSDNSISTTKCNTSSFPVEKQLQSKSNETSYLPVSTSSSCPATSATPTTQSSVLPSLLNANIFQK</sequence>
<feature type="compositionally biased region" description="Polar residues" evidence="3">
    <location>
        <begin position="800"/>
        <end position="817"/>
    </location>
</feature>
<feature type="region of interest" description="Disordered" evidence="3">
    <location>
        <begin position="777"/>
        <end position="834"/>
    </location>
</feature>
<feature type="region of interest" description="Disordered" evidence="3">
    <location>
        <begin position="1189"/>
        <end position="1289"/>
    </location>
</feature>
<reference evidence="6" key="2">
    <citation type="submission" date="2023-11" db="UniProtKB">
        <authorList>
            <consortium name="WormBaseParasite"/>
        </authorList>
    </citation>
    <scope>IDENTIFICATION</scope>
</reference>
<dbReference type="PANTHER" id="PTHR12634:SF8">
    <property type="entry name" value="FIERY MOUNTAIN, ISOFORM D"/>
    <property type="match status" value="1"/>
</dbReference>
<evidence type="ECO:0000313" key="5">
    <source>
        <dbReference type="Proteomes" id="UP000050795"/>
    </source>
</evidence>
<feature type="compositionally biased region" description="Acidic residues" evidence="3">
    <location>
        <begin position="1252"/>
        <end position="1274"/>
    </location>
</feature>
<evidence type="ECO:0000256" key="4">
    <source>
        <dbReference type="SAM" id="SignalP"/>
    </source>
</evidence>
<feature type="compositionally biased region" description="Low complexity" evidence="3">
    <location>
        <begin position="1221"/>
        <end position="1230"/>
    </location>
</feature>
<feature type="compositionally biased region" description="Polar residues" evidence="3">
    <location>
        <begin position="629"/>
        <end position="642"/>
    </location>
</feature>
<feature type="chain" id="PRO_5041719869" description="SAPS domain-containing protein" evidence="4">
    <location>
        <begin position="20"/>
        <end position="1515"/>
    </location>
</feature>
<feature type="compositionally biased region" description="Low complexity" evidence="3">
    <location>
        <begin position="1393"/>
        <end position="1405"/>
    </location>
</feature>
<feature type="region of interest" description="Disordered" evidence="3">
    <location>
        <begin position="126"/>
        <end position="169"/>
    </location>
</feature>
<dbReference type="WBParaSite" id="TREG1_128020.1">
    <property type="protein sequence ID" value="TREG1_128020.1"/>
    <property type="gene ID" value="TREG1_128020"/>
</dbReference>
<keyword evidence="2" id="KW-0131">Cell cycle</keyword>
<feature type="region of interest" description="Disordered" evidence="3">
    <location>
        <begin position="1139"/>
        <end position="1175"/>
    </location>
</feature>
<keyword evidence="5" id="KW-1185">Reference proteome</keyword>
<dbReference type="Proteomes" id="UP000050795">
    <property type="component" value="Unassembled WGS sequence"/>
</dbReference>
<dbReference type="GO" id="GO:0019888">
    <property type="term" value="F:protein phosphatase regulator activity"/>
    <property type="evidence" value="ECO:0007669"/>
    <property type="project" value="TreeGrafter"/>
</dbReference>
<dbReference type="GO" id="GO:0019903">
    <property type="term" value="F:protein phosphatase binding"/>
    <property type="evidence" value="ECO:0007669"/>
    <property type="project" value="InterPro"/>
</dbReference>
<feature type="compositionally biased region" description="Polar residues" evidence="3">
    <location>
        <begin position="1280"/>
        <end position="1289"/>
    </location>
</feature>
<dbReference type="Pfam" id="PF04499">
    <property type="entry name" value="SAPS"/>
    <property type="match status" value="3"/>
</dbReference>
<comment type="similarity">
    <text evidence="1">Belongs to the SAPS family.</text>
</comment>
<feature type="compositionally biased region" description="Polar residues" evidence="3">
    <location>
        <begin position="471"/>
        <end position="487"/>
    </location>
</feature>
<feature type="region of interest" description="Disordered" evidence="3">
    <location>
        <begin position="447"/>
        <end position="487"/>
    </location>
</feature>
<protein>
    <recommendedName>
        <fullName evidence="7">SAPS domain-containing protein</fullName>
    </recommendedName>
</protein>
<reference evidence="5" key="1">
    <citation type="submission" date="2022-06" db="EMBL/GenBank/DDBJ databases">
        <authorList>
            <person name="Berger JAMES D."/>
            <person name="Berger JAMES D."/>
        </authorList>
    </citation>
    <scope>NUCLEOTIDE SEQUENCE [LARGE SCALE GENOMIC DNA]</scope>
</reference>
<feature type="compositionally biased region" description="Low complexity" evidence="3">
    <location>
        <begin position="777"/>
        <end position="799"/>
    </location>
</feature>
<feature type="compositionally biased region" description="Low complexity" evidence="3">
    <location>
        <begin position="1416"/>
        <end position="1434"/>
    </location>
</feature>
<feature type="region of interest" description="Disordered" evidence="3">
    <location>
        <begin position="1069"/>
        <end position="1108"/>
    </location>
</feature>
<name>A0AA85J2B4_TRIRE</name>
<feature type="region of interest" description="Disordered" evidence="3">
    <location>
        <begin position="616"/>
        <end position="654"/>
    </location>
</feature>
<feature type="compositionally biased region" description="Acidic residues" evidence="3">
    <location>
        <begin position="1231"/>
        <end position="1242"/>
    </location>
</feature>
<evidence type="ECO:0000313" key="6">
    <source>
        <dbReference type="WBParaSite" id="TREG1_128020.1"/>
    </source>
</evidence>
<feature type="compositionally biased region" description="Acidic residues" evidence="3">
    <location>
        <begin position="1191"/>
        <end position="1205"/>
    </location>
</feature>
<feature type="region of interest" description="Disordered" evidence="3">
    <location>
        <begin position="1393"/>
        <end position="1434"/>
    </location>
</feature>
<evidence type="ECO:0000256" key="3">
    <source>
        <dbReference type="SAM" id="MobiDB-lite"/>
    </source>
</evidence>
<dbReference type="PANTHER" id="PTHR12634">
    <property type="entry name" value="SIT4 YEAST -ASSOCIATING PROTEIN-RELATED"/>
    <property type="match status" value="1"/>
</dbReference>
<feature type="compositionally biased region" description="Polar residues" evidence="3">
    <location>
        <begin position="1164"/>
        <end position="1175"/>
    </location>
</feature>
<feature type="compositionally biased region" description="Low complexity" evidence="3">
    <location>
        <begin position="153"/>
        <end position="162"/>
    </location>
</feature>
<evidence type="ECO:0000256" key="1">
    <source>
        <dbReference type="ARBA" id="ARBA00006180"/>
    </source>
</evidence>
<feature type="compositionally biased region" description="Acidic residues" evidence="3">
    <location>
        <begin position="1144"/>
        <end position="1156"/>
    </location>
</feature>
<keyword evidence="4" id="KW-0732">Signal</keyword>
<feature type="compositionally biased region" description="Low complexity" evidence="3">
    <location>
        <begin position="460"/>
        <end position="470"/>
    </location>
</feature>
<accession>A0AA85J2B4</accession>
<feature type="compositionally biased region" description="Low complexity" evidence="3">
    <location>
        <begin position="818"/>
        <end position="834"/>
    </location>
</feature>
<proteinExistence type="inferred from homology"/>
<feature type="compositionally biased region" description="Low complexity" evidence="3">
    <location>
        <begin position="133"/>
        <end position="145"/>
    </location>
</feature>
<dbReference type="InterPro" id="IPR007587">
    <property type="entry name" value="SAPS"/>
</dbReference>
<evidence type="ECO:0000256" key="2">
    <source>
        <dbReference type="ARBA" id="ARBA00023306"/>
    </source>
</evidence>
<organism evidence="5 6">
    <name type="scientific">Trichobilharzia regenti</name>
    <name type="common">Nasal bird schistosome</name>
    <dbReference type="NCBI Taxonomy" id="157069"/>
    <lineage>
        <taxon>Eukaryota</taxon>
        <taxon>Metazoa</taxon>
        <taxon>Spiralia</taxon>
        <taxon>Lophotrochozoa</taxon>
        <taxon>Platyhelminthes</taxon>
        <taxon>Trematoda</taxon>
        <taxon>Digenea</taxon>
        <taxon>Strigeidida</taxon>
        <taxon>Schistosomatoidea</taxon>
        <taxon>Schistosomatidae</taxon>
        <taxon>Trichobilharzia</taxon>
    </lineage>
</organism>
<feature type="signal peptide" evidence="4">
    <location>
        <begin position="1"/>
        <end position="19"/>
    </location>
</feature>
<feature type="compositionally biased region" description="Basic residues" evidence="3">
    <location>
        <begin position="1210"/>
        <end position="1220"/>
    </location>
</feature>
<feature type="compositionally biased region" description="Acidic residues" evidence="3">
    <location>
        <begin position="1076"/>
        <end position="1091"/>
    </location>
</feature>
<evidence type="ECO:0008006" key="7">
    <source>
        <dbReference type="Google" id="ProtNLM"/>
    </source>
</evidence>